<name>A0ABX0KQK1_9NEIS</name>
<proteinExistence type="predicted"/>
<gene>
    <name evidence="1" type="ORF">HA050_08535</name>
</gene>
<comment type="caution">
    <text evidence="1">The sequence shown here is derived from an EMBL/GenBank/DDBJ whole genome shotgun (WGS) entry which is preliminary data.</text>
</comment>
<dbReference type="RefSeq" id="WP_166824628.1">
    <property type="nucleotide sequence ID" value="NZ_JAAOLX010000004.1"/>
</dbReference>
<keyword evidence="2" id="KW-1185">Reference proteome</keyword>
<accession>A0ABX0KQK1</accession>
<evidence type="ECO:0000313" key="2">
    <source>
        <dbReference type="Proteomes" id="UP000712570"/>
    </source>
</evidence>
<dbReference type="Proteomes" id="UP000712570">
    <property type="component" value="Unassembled WGS sequence"/>
</dbReference>
<organism evidence="1 2">
    <name type="scientific">Iodobacter violaceini</name>
    <dbReference type="NCBI Taxonomy" id="3044271"/>
    <lineage>
        <taxon>Bacteria</taxon>
        <taxon>Pseudomonadati</taxon>
        <taxon>Pseudomonadota</taxon>
        <taxon>Betaproteobacteria</taxon>
        <taxon>Neisseriales</taxon>
        <taxon>Chitinibacteraceae</taxon>
        <taxon>Iodobacter</taxon>
    </lineage>
</organism>
<reference evidence="1 2" key="1">
    <citation type="submission" date="2020-03" db="EMBL/GenBank/DDBJ databases">
        <title>Draft genome sequence of environmentally isolated violet-colored cultures.</title>
        <authorList>
            <person name="Wilson H.S."/>
        </authorList>
    </citation>
    <scope>NUCLEOTIDE SEQUENCE [LARGE SCALE GENOMIC DNA]</scope>
    <source>
        <strain evidence="1 2">HSC-16F04</strain>
    </source>
</reference>
<dbReference type="EMBL" id="JAAOLX010000004">
    <property type="protein sequence ID" value="NHQ86162.1"/>
    <property type="molecule type" value="Genomic_DNA"/>
</dbReference>
<protein>
    <submittedName>
        <fullName evidence="1">DUF4019 domain-containing protein</fullName>
    </submittedName>
</protein>
<dbReference type="InterPro" id="IPR025091">
    <property type="entry name" value="DUF4019"/>
</dbReference>
<dbReference type="Pfam" id="PF13211">
    <property type="entry name" value="DUF4019"/>
    <property type="match status" value="1"/>
</dbReference>
<sequence>MRYIFSILLVFGISLGFAGSVRAESVAKAHEAAKSWLGLQDEGDYARSWEQLSDHLHETMSKRKWEEGAVSVRARLGKVVSRRFKSAEFTRTVPSLPEGDYLVLQYESQFENKIKAIETVVPFREKNDSWRVMAYFIKLKG</sequence>
<evidence type="ECO:0000313" key="1">
    <source>
        <dbReference type="EMBL" id="NHQ86162.1"/>
    </source>
</evidence>